<name>A0AAV7PSC5_PLEWA</name>
<keyword evidence="2" id="KW-1185">Reference proteome</keyword>
<proteinExistence type="predicted"/>
<protein>
    <submittedName>
        <fullName evidence="1">Uncharacterized protein</fullName>
    </submittedName>
</protein>
<dbReference type="EMBL" id="JANPWB010000011">
    <property type="protein sequence ID" value="KAJ1128653.1"/>
    <property type="molecule type" value="Genomic_DNA"/>
</dbReference>
<organism evidence="1 2">
    <name type="scientific">Pleurodeles waltl</name>
    <name type="common">Iberian ribbed newt</name>
    <dbReference type="NCBI Taxonomy" id="8319"/>
    <lineage>
        <taxon>Eukaryota</taxon>
        <taxon>Metazoa</taxon>
        <taxon>Chordata</taxon>
        <taxon>Craniata</taxon>
        <taxon>Vertebrata</taxon>
        <taxon>Euteleostomi</taxon>
        <taxon>Amphibia</taxon>
        <taxon>Batrachia</taxon>
        <taxon>Caudata</taxon>
        <taxon>Salamandroidea</taxon>
        <taxon>Salamandridae</taxon>
        <taxon>Pleurodelinae</taxon>
        <taxon>Pleurodeles</taxon>
    </lineage>
</organism>
<reference evidence="1" key="1">
    <citation type="journal article" date="2022" name="bioRxiv">
        <title>Sequencing and chromosome-scale assembly of the giantPleurodeles waltlgenome.</title>
        <authorList>
            <person name="Brown T."/>
            <person name="Elewa A."/>
            <person name="Iarovenko S."/>
            <person name="Subramanian E."/>
            <person name="Araus A.J."/>
            <person name="Petzold A."/>
            <person name="Susuki M."/>
            <person name="Suzuki K.-i.T."/>
            <person name="Hayashi T."/>
            <person name="Toyoda A."/>
            <person name="Oliveira C."/>
            <person name="Osipova E."/>
            <person name="Leigh N.D."/>
            <person name="Simon A."/>
            <person name="Yun M.H."/>
        </authorList>
    </citation>
    <scope>NUCLEOTIDE SEQUENCE</scope>
    <source>
        <strain evidence="1">20211129_DDA</strain>
        <tissue evidence="1">Liver</tissue>
    </source>
</reference>
<evidence type="ECO:0000313" key="2">
    <source>
        <dbReference type="Proteomes" id="UP001066276"/>
    </source>
</evidence>
<sequence>MEKKLQIEALKTEVGELEAQLPGNRSEELRQRLQVKQAELHDLAEKEARKYAQVTQRRLYDIGDKASKLLAWLDKRDQIQKGVCKIVDELGWSRRSSPEMAEAFASYYEMLYTTKT</sequence>
<dbReference type="AlphaFoldDB" id="A0AAV7PSC5"/>
<evidence type="ECO:0000313" key="1">
    <source>
        <dbReference type="EMBL" id="KAJ1128653.1"/>
    </source>
</evidence>
<accession>A0AAV7PSC5</accession>
<dbReference type="Proteomes" id="UP001066276">
    <property type="component" value="Chromosome 7"/>
</dbReference>
<gene>
    <name evidence="1" type="ORF">NDU88_007028</name>
</gene>
<comment type="caution">
    <text evidence="1">The sequence shown here is derived from an EMBL/GenBank/DDBJ whole genome shotgun (WGS) entry which is preliminary data.</text>
</comment>